<dbReference type="GO" id="GO:0048038">
    <property type="term" value="F:quinone binding"/>
    <property type="evidence" value="ECO:0007669"/>
    <property type="project" value="UniProtKB-KW"/>
</dbReference>
<keyword evidence="4" id="KW-0274">FAD</keyword>
<dbReference type="InterPro" id="IPR023753">
    <property type="entry name" value="FAD/NAD-binding_dom"/>
</dbReference>
<dbReference type="CDD" id="cd14503">
    <property type="entry name" value="PTP-bact"/>
    <property type="match status" value="1"/>
</dbReference>
<keyword evidence="5" id="KW-0809">Transit peptide</keyword>
<dbReference type="InterPro" id="IPR036188">
    <property type="entry name" value="FAD/NAD-bd_sf"/>
</dbReference>
<keyword evidence="10" id="KW-1185">Reference proteome</keyword>
<reference evidence="9 10" key="1">
    <citation type="submission" date="2019-03" db="EMBL/GenBank/DDBJ databases">
        <title>Genomic Encyclopedia of Type Strains, Phase IV (KMG-IV): sequencing the most valuable type-strain genomes for metagenomic binning, comparative biology and taxonomic classification.</title>
        <authorList>
            <person name="Goeker M."/>
        </authorList>
    </citation>
    <scope>NUCLEOTIDE SEQUENCE [LARGE SCALE GENOMIC DNA]</scope>
    <source>
        <strain evidence="9 10">DSM 23344</strain>
    </source>
</reference>
<dbReference type="GO" id="GO:0016787">
    <property type="term" value="F:hydrolase activity"/>
    <property type="evidence" value="ECO:0007669"/>
    <property type="project" value="InterPro"/>
</dbReference>
<dbReference type="EMBL" id="SLWX01000017">
    <property type="protein sequence ID" value="TCO72714.1"/>
    <property type="molecule type" value="Genomic_DNA"/>
</dbReference>
<dbReference type="FunFam" id="3.50.50.60:FF:000034">
    <property type="entry name" value="sulfide:quinone oxidoreductase, mitochondrial"/>
    <property type="match status" value="1"/>
</dbReference>
<evidence type="ECO:0000256" key="6">
    <source>
        <dbReference type="ARBA" id="ARBA00023002"/>
    </source>
</evidence>
<sequence>MSMNVIKVSDEFSVSPQIQLQDIETLASMGVKSLLCSRPDGEANDQPTFAEVESAARRFGLEVAHVPVISGKVNEENVDEFLSAFEALDKPVHAFCRTGTRSMTLWSLYQRRLGVSDEVLLSRARDHGFDLAEALGIAVDAPSAEGVGRRRDHFDVVIVGAGAAGISVASSLRARTQDLSIAIIDPAQVHYYQPGWTLVGAGVFTQEETVKTTASLIPHGVTWIQAAVGNFEPEENRVLLEDARPIYYDRLVAAPGIKLDWNGIDGLVETLGQNGVTSNYRFDLAPYTWELVSSLRRGRAVFTQPPMPIKCAGAPQKALYLSADHWKRSGALQDMEIAFYNAGQVLFGVKEYVPALMEYMEAYNAELNFGFRLVRVDGPGRTAWFETTNDAGETVEVCTEFDMLHVCPPQVAPDVVRESPLADAAGWIDVDQNTLQHKTYENVWGVGDAMNAPNAKTAAAARMQAPIVANNLLQHAGFAAGVSHYNGYGSCPLTVERGKIVLAEFGYGGKLLPSFPRWIINGQRPSRMAWLLKERILPPVYWKAMLKGREWMVNPERSKPVSSDA</sequence>
<dbReference type="Proteomes" id="UP000294980">
    <property type="component" value="Unassembled WGS sequence"/>
</dbReference>
<dbReference type="GO" id="GO:0071949">
    <property type="term" value="F:FAD binding"/>
    <property type="evidence" value="ECO:0007669"/>
    <property type="project" value="TreeGrafter"/>
</dbReference>
<organism evidence="9 10">
    <name type="scientific">Chromatocurvus halotolerans</name>
    <dbReference type="NCBI Taxonomy" id="1132028"/>
    <lineage>
        <taxon>Bacteria</taxon>
        <taxon>Pseudomonadati</taxon>
        <taxon>Pseudomonadota</taxon>
        <taxon>Gammaproteobacteria</taxon>
        <taxon>Cellvibrionales</taxon>
        <taxon>Halieaceae</taxon>
        <taxon>Chromatocurvus</taxon>
    </lineage>
</organism>
<dbReference type="GO" id="GO:0070221">
    <property type="term" value="P:sulfide oxidation, using sulfide:quinone oxidoreductase"/>
    <property type="evidence" value="ECO:0007669"/>
    <property type="project" value="TreeGrafter"/>
</dbReference>
<dbReference type="NCBIfam" id="TIGR01244">
    <property type="entry name" value="TIGR01244 family sulfur transferase"/>
    <property type="match status" value="1"/>
</dbReference>
<dbReference type="SUPFAM" id="SSF51905">
    <property type="entry name" value="FAD/NAD(P)-binding domain"/>
    <property type="match status" value="1"/>
</dbReference>
<evidence type="ECO:0000259" key="7">
    <source>
        <dbReference type="Pfam" id="PF04273"/>
    </source>
</evidence>
<comment type="cofactor">
    <cofactor evidence="1">
        <name>FAD</name>
        <dbReference type="ChEBI" id="CHEBI:57692"/>
    </cofactor>
</comment>
<accession>A0A4R2KHS9</accession>
<dbReference type="InterPro" id="IPR005939">
    <property type="entry name" value="BLH_phosphatase-like"/>
</dbReference>
<evidence type="ECO:0000256" key="5">
    <source>
        <dbReference type="ARBA" id="ARBA00022946"/>
    </source>
</evidence>
<feature type="domain" description="Beta-lactamase hydrolase-like protein phosphatase-like" evidence="7">
    <location>
        <begin position="8"/>
        <end position="110"/>
    </location>
</feature>
<dbReference type="Gene3D" id="3.50.50.60">
    <property type="entry name" value="FAD/NAD(P)-binding domain"/>
    <property type="match status" value="2"/>
</dbReference>
<dbReference type="GO" id="GO:0070224">
    <property type="term" value="F:sulfide:quinone oxidoreductase activity"/>
    <property type="evidence" value="ECO:0007669"/>
    <property type="project" value="TreeGrafter"/>
</dbReference>
<dbReference type="RefSeq" id="WP_117319242.1">
    <property type="nucleotide sequence ID" value="NZ_QQSW01000021.1"/>
</dbReference>
<evidence type="ECO:0000256" key="1">
    <source>
        <dbReference type="ARBA" id="ARBA00001974"/>
    </source>
</evidence>
<evidence type="ECO:0000313" key="10">
    <source>
        <dbReference type="Proteomes" id="UP000294980"/>
    </source>
</evidence>
<dbReference type="SUPFAM" id="SSF52799">
    <property type="entry name" value="(Phosphotyrosine protein) phosphatases II"/>
    <property type="match status" value="1"/>
</dbReference>
<evidence type="ECO:0000313" key="9">
    <source>
        <dbReference type="EMBL" id="TCO72714.1"/>
    </source>
</evidence>
<evidence type="ECO:0000256" key="2">
    <source>
        <dbReference type="ARBA" id="ARBA00022630"/>
    </source>
</evidence>
<dbReference type="InterPro" id="IPR015904">
    <property type="entry name" value="Sulphide_quinone_reductase"/>
</dbReference>
<feature type="domain" description="FAD/NAD(P)-binding" evidence="8">
    <location>
        <begin position="154"/>
        <end position="267"/>
    </location>
</feature>
<dbReference type="OrthoDB" id="9802771at2"/>
<dbReference type="Gene3D" id="3.90.190.10">
    <property type="entry name" value="Protein tyrosine phosphatase superfamily"/>
    <property type="match status" value="1"/>
</dbReference>
<dbReference type="Pfam" id="PF04273">
    <property type="entry name" value="BLH_phosphatase"/>
    <property type="match status" value="1"/>
</dbReference>
<evidence type="ECO:0000256" key="3">
    <source>
        <dbReference type="ARBA" id="ARBA00022719"/>
    </source>
</evidence>
<keyword evidence="3" id="KW-0874">Quinone</keyword>
<dbReference type="Pfam" id="PF07992">
    <property type="entry name" value="Pyr_redox_2"/>
    <property type="match status" value="1"/>
</dbReference>
<dbReference type="PANTHER" id="PTHR10632">
    <property type="entry name" value="SULFIDE:QUINONE OXIDOREDUCTASE"/>
    <property type="match status" value="1"/>
</dbReference>
<gene>
    <name evidence="9" type="ORF">EV688_1174</name>
</gene>
<keyword evidence="2" id="KW-0285">Flavoprotein</keyword>
<keyword evidence="6" id="KW-0560">Oxidoreductase</keyword>
<dbReference type="InterPro" id="IPR029021">
    <property type="entry name" value="Prot-tyrosine_phosphatase-like"/>
</dbReference>
<evidence type="ECO:0000256" key="4">
    <source>
        <dbReference type="ARBA" id="ARBA00022827"/>
    </source>
</evidence>
<evidence type="ECO:0000259" key="8">
    <source>
        <dbReference type="Pfam" id="PF07992"/>
    </source>
</evidence>
<dbReference type="AlphaFoldDB" id="A0A4R2KHS9"/>
<protein>
    <submittedName>
        <fullName evidence="9">Sulfide:quinone oxidoreductase</fullName>
    </submittedName>
</protein>
<name>A0A4R2KHS9_9GAMM</name>
<comment type="caution">
    <text evidence="9">The sequence shown here is derived from an EMBL/GenBank/DDBJ whole genome shotgun (WGS) entry which is preliminary data.</text>
</comment>
<proteinExistence type="predicted"/>
<dbReference type="PANTHER" id="PTHR10632:SF2">
    <property type="entry name" value="SULFIDE:QUINONE OXIDOREDUCTASE, MITOCHONDRIAL"/>
    <property type="match status" value="1"/>
</dbReference>